<dbReference type="EMBL" id="CP008953">
    <property type="protein sequence ID" value="AIG79187.1"/>
    <property type="molecule type" value="Genomic_DNA"/>
</dbReference>
<dbReference type="Pfam" id="PF10096">
    <property type="entry name" value="DUF2334"/>
    <property type="match status" value="1"/>
</dbReference>
<dbReference type="InterPro" id="IPR018763">
    <property type="entry name" value="DUF2334"/>
</dbReference>
<proteinExistence type="predicted"/>
<name>A0A075UY87_9PSEU</name>
<protein>
    <submittedName>
        <fullName evidence="1">Uncharacterized protein</fullName>
    </submittedName>
</protein>
<dbReference type="RefSeq" id="WP_038518159.1">
    <property type="nucleotide sequence ID" value="NZ_CP008953.1"/>
</dbReference>
<dbReference type="KEGG" id="aja:AJAP_31865"/>
<dbReference type="STRING" id="208439.AJAP_31865"/>
<sequence>MTRKRKVDRRRRTPAGLRFAVLAVVVATGLVLLVVYTRPASAILASPAAAPVSLGDRLAMSSEVGSPGPGGNRAHRTLVVYDAGERDAPNPPADADEAGMAEAFAMQTANLVSRAGGWTMRAAADYRPGEIGGYQALVYVGSISDAVLPAALLADVVTAKVPVVWLGENVDRLVAHDPGVTARWGWTPAGRTPASPTEVRYKNVSLERNPEIGSVPLVRRENPAVNEVLADSVTAGEHTPWAVRSGNFTYVAEAPFSYVNEGDRYLAAADILLGTLAPKTSERHRALVRIEDIGPRTDAGQIRRIADLLGGQGIPFSLAVYPYYADPHGVANGGRPTFARLVDSPALVDALHHAIRRGATLIMHGYSHQFEELANPYGGASAADYEFYTAIVDKNNHVVETGPVPGDSAEWFRGRIATGLGEFRRVGLLEPEVFEFPHYGGSAVDYKEVSSHFAARYDQGSYFAGYCPRGACGSTSTVSYQNKYGQYFPYPVRDVYGAVVIPENLDHVAPEPFNQHPARLPADLLADGAKSKVVRDNVASFFFHPFLPLEHLNTVVLGLRAQGYEFTTASEVARG</sequence>
<accession>A0A075UY87</accession>
<dbReference type="eggNOG" id="COG5298">
    <property type="taxonomic scope" value="Bacteria"/>
</dbReference>
<dbReference type="HOGENOM" id="CLU_026765_0_0_11"/>
<reference evidence="1 2" key="1">
    <citation type="journal article" date="2014" name="J. Biotechnol.">
        <title>Complete genome sequence of the actinobacterium Amycolatopsis japonica MG417-CF17(T) (=DSM 44213T) producing (S,S)-N,N'-ethylenediaminedisuccinic acid.</title>
        <authorList>
            <person name="Stegmann E."/>
            <person name="Albersmeier A."/>
            <person name="Spohn M."/>
            <person name="Gert H."/>
            <person name="Weber T."/>
            <person name="Wohlleben W."/>
            <person name="Kalinowski J."/>
            <person name="Ruckert C."/>
        </authorList>
    </citation>
    <scope>NUCLEOTIDE SEQUENCE [LARGE SCALE GENOMIC DNA]</scope>
    <source>
        <strain evidence="2">MG417-CF17 (DSM 44213)</strain>
    </source>
</reference>
<dbReference type="AlphaFoldDB" id="A0A075UY87"/>
<organism evidence="1 2">
    <name type="scientific">Amycolatopsis japonica</name>
    <dbReference type="NCBI Taxonomy" id="208439"/>
    <lineage>
        <taxon>Bacteria</taxon>
        <taxon>Bacillati</taxon>
        <taxon>Actinomycetota</taxon>
        <taxon>Actinomycetes</taxon>
        <taxon>Pseudonocardiales</taxon>
        <taxon>Pseudonocardiaceae</taxon>
        <taxon>Amycolatopsis</taxon>
        <taxon>Amycolatopsis japonica group</taxon>
    </lineage>
</organism>
<keyword evidence="2" id="KW-1185">Reference proteome</keyword>
<dbReference type="Proteomes" id="UP000028492">
    <property type="component" value="Chromosome"/>
</dbReference>
<evidence type="ECO:0000313" key="2">
    <source>
        <dbReference type="Proteomes" id="UP000028492"/>
    </source>
</evidence>
<evidence type="ECO:0000313" key="1">
    <source>
        <dbReference type="EMBL" id="AIG79187.1"/>
    </source>
</evidence>
<gene>
    <name evidence="1" type="ORF">AJAP_31865</name>
</gene>